<dbReference type="Proteomes" id="UP000284250">
    <property type="component" value="Unassembled WGS sequence"/>
</dbReference>
<organism evidence="6 7">
    <name type="scientific">Hymenobacter rubripertinctus</name>
    <dbReference type="NCBI Taxonomy" id="2029981"/>
    <lineage>
        <taxon>Bacteria</taxon>
        <taxon>Pseudomonadati</taxon>
        <taxon>Bacteroidota</taxon>
        <taxon>Cytophagia</taxon>
        <taxon>Cytophagales</taxon>
        <taxon>Hymenobacteraceae</taxon>
        <taxon>Hymenobacter</taxon>
    </lineage>
</organism>
<dbReference type="InterPro" id="IPR022928">
    <property type="entry name" value="RNA_2'-PTrans_KptA"/>
</dbReference>
<proteinExistence type="inferred from homology"/>
<sequence>MLSDKETTRLSKLLSLVLRHDPAHLGLTLDDQGWVPVDTLLTQARAHQVPLTHEALLHLVATNAKQRFRLSDDQQRIRASQGHSVAVELGYVPAVPPAVLYHGTAERNLNVILEQGLQKMNRQHVHLSAEAATARQVGSRHGAPVVLLVNTAPLHAEGHPFYQADNGVWLTEAVPPQYLRRLGE</sequence>
<dbReference type="GO" id="GO:0003950">
    <property type="term" value="F:NAD+ poly-ADP-ribosyltransferase activity"/>
    <property type="evidence" value="ECO:0007669"/>
    <property type="project" value="InterPro"/>
</dbReference>
<comment type="function">
    <text evidence="4 5">Removes the 2'-phosphate from RNA via an intermediate in which the phosphate is ADP-ribosylated by NAD followed by a presumed transesterification to release the RNA and generate ADP-ribose 1''-2''-cyclic phosphate (APPR&gt;P). May function as an ADP-ribosylase.</text>
</comment>
<dbReference type="NCBIfam" id="NF002014">
    <property type="entry name" value="PRK00819.1-4"/>
    <property type="match status" value="1"/>
</dbReference>
<comment type="caution">
    <text evidence="6">The sequence shown here is derived from an EMBL/GenBank/DDBJ whole genome shotgun (WGS) entry which is preliminary data.</text>
</comment>
<name>A0A418R056_9BACT</name>
<comment type="similarity">
    <text evidence="1 5">Belongs to the KptA/TPT1 family.</text>
</comment>
<reference evidence="6 7" key="2">
    <citation type="submission" date="2019-01" db="EMBL/GenBank/DDBJ databases">
        <title>Hymenobacter humicola sp. nov., isolated from soils in Antarctica.</title>
        <authorList>
            <person name="Sedlacek I."/>
            <person name="Holochova P."/>
            <person name="Kralova S."/>
            <person name="Pantucek R."/>
            <person name="Stankova E."/>
            <person name="Vrbovska V."/>
            <person name="Kristofova L."/>
            <person name="Svec P."/>
            <person name="Busse H.-J."/>
        </authorList>
    </citation>
    <scope>NUCLEOTIDE SEQUENCE [LARGE SCALE GENOMIC DNA]</scope>
    <source>
        <strain evidence="6 7">CCM 8852</strain>
    </source>
</reference>
<keyword evidence="3 5" id="KW-0520">NAD</keyword>
<dbReference type="AlphaFoldDB" id="A0A418R056"/>
<dbReference type="PANTHER" id="PTHR12684:SF2">
    <property type="entry name" value="TRNA 2'-PHOSPHOTRANSFERASE 1"/>
    <property type="match status" value="1"/>
</dbReference>
<dbReference type="InterPro" id="IPR002745">
    <property type="entry name" value="Ptrans_KptA/Tpt1"/>
</dbReference>
<dbReference type="GO" id="GO:0006388">
    <property type="term" value="P:tRNA splicing, via endonucleolytic cleavage and ligation"/>
    <property type="evidence" value="ECO:0007669"/>
    <property type="project" value="UniProtKB-UniRule"/>
</dbReference>
<dbReference type="InterPro" id="IPR042080">
    <property type="entry name" value="RNA_2'-PTrans_N"/>
</dbReference>
<dbReference type="SUPFAM" id="SSF56399">
    <property type="entry name" value="ADP-ribosylation"/>
    <property type="match status" value="1"/>
</dbReference>
<dbReference type="Gene3D" id="1.10.10.970">
    <property type="entry name" value="RNA 2'-phosphotransferase, Tpt1/KptA family, N-terminal domain"/>
    <property type="match status" value="1"/>
</dbReference>
<evidence type="ECO:0000313" key="6">
    <source>
        <dbReference type="EMBL" id="RIY10758.1"/>
    </source>
</evidence>
<evidence type="ECO:0000256" key="3">
    <source>
        <dbReference type="ARBA" id="ARBA00023027"/>
    </source>
</evidence>
<dbReference type="HAMAP" id="MF_00299">
    <property type="entry name" value="KptA"/>
    <property type="match status" value="1"/>
</dbReference>
<dbReference type="PANTHER" id="PTHR12684">
    <property type="entry name" value="PUTATIVE PHOSPHOTRANSFERASE"/>
    <property type="match status" value="1"/>
</dbReference>
<dbReference type="GO" id="GO:0000215">
    <property type="term" value="F:tRNA 2'-phosphotransferase activity"/>
    <property type="evidence" value="ECO:0007669"/>
    <property type="project" value="TreeGrafter"/>
</dbReference>
<dbReference type="RefSeq" id="WP_119655425.1">
    <property type="nucleotide sequence ID" value="NZ_JBHUOI010000025.1"/>
</dbReference>
<keyword evidence="7" id="KW-1185">Reference proteome</keyword>
<reference evidence="6 7" key="1">
    <citation type="submission" date="2018-09" db="EMBL/GenBank/DDBJ databases">
        <authorList>
            <person name="Zeman M."/>
            <person name="Pardy F."/>
        </authorList>
    </citation>
    <scope>NUCLEOTIDE SEQUENCE [LARGE SCALE GENOMIC DNA]</scope>
    <source>
        <strain evidence="6 7">CCM 8852</strain>
    </source>
</reference>
<dbReference type="Gene3D" id="3.20.170.30">
    <property type="match status" value="1"/>
</dbReference>
<protein>
    <recommendedName>
        <fullName evidence="5">Probable RNA 2'-phosphotransferase</fullName>
        <ecNumber evidence="5">2.7.1.-</ecNumber>
    </recommendedName>
</protein>
<keyword evidence="2 5" id="KW-0808">Transferase</keyword>
<evidence type="ECO:0000256" key="1">
    <source>
        <dbReference type="ARBA" id="ARBA00009836"/>
    </source>
</evidence>
<evidence type="ECO:0000256" key="2">
    <source>
        <dbReference type="ARBA" id="ARBA00022679"/>
    </source>
</evidence>
<dbReference type="EC" id="2.7.1.-" evidence="5"/>
<gene>
    <name evidence="5" type="primary">kptA</name>
    <name evidence="6" type="ORF">D0T11_08830</name>
</gene>
<evidence type="ECO:0000256" key="5">
    <source>
        <dbReference type="HAMAP-Rule" id="MF_00299"/>
    </source>
</evidence>
<evidence type="ECO:0000313" key="7">
    <source>
        <dbReference type="Proteomes" id="UP000284250"/>
    </source>
</evidence>
<dbReference type="OrthoDB" id="4537997at2"/>
<dbReference type="EMBL" id="QYCN01000011">
    <property type="protein sequence ID" value="RIY10758.1"/>
    <property type="molecule type" value="Genomic_DNA"/>
</dbReference>
<evidence type="ECO:0000256" key="4">
    <source>
        <dbReference type="ARBA" id="ARBA00025212"/>
    </source>
</evidence>
<dbReference type="Pfam" id="PF01885">
    <property type="entry name" value="PTS_2-RNA"/>
    <property type="match status" value="1"/>
</dbReference>
<accession>A0A418R056</accession>
<dbReference type="InterPro" id="IPR042081">
    <property type="entry name" value="RNA_2'-PTrans_C"/>
</dbReference>